<dbReference type="Proteomes" id="UP000012099">
    <property type="component" value="Unassembled WGS sequence"/>
</dbReference>
<gene>
    <name evidence="1" type="ORF">LEP1GSC035_4513</name>
</gene>
<reference evidence="1 2" key="1">
    <citation type="submission" date="2013-01" db="EMBL/GenBank/DDBJ databases">
        <authorList>
            <person name="Harkins D.M."/>
            <person name="Durkin A.S."/>
            <person name="Brinkac L.M."/>
            <person name="Haft D.H."/>
            <person name="Selengut J.D."/>
            <person name="Sanka R."/>
            <person name="DePew J."/>
            <person name="Purushe J."/>
            <person name="Whelen A.C."/>
            <person name="Vinetz J.M."/>
            <person name="Sutton G.G."/>
            <person name="Nierman W.C."/>
            <person name="Fouts D.E."/>
        </authorList>
    </citation>
    <scope>NUCLEOTIDE SEQUENCE [LARGE SCALE GENOMIC DNA]</scope>
    <source>
        <strain evidence="1 2">2007001578</strain>
    </source>
</reference>
<evidence type="ECO:0000313" key="1">
    <source>
        <dbReference type="EMBL" id="EMN02256.1"/>
    </source>
</evidence>
<keyword evidence="2" id="KW-1185">Reference proteome</keyword>
<dbReference type="EMBL" id="AHMH02000021">
    <property type="protein sequence ID" value="EMN02256.1"/>
    <property type="molecule type" value="Genomic_DNA"/>
</dbReference>
<accession>A0ABN0J5J8</accession>
<sequence>MLVANGTGKTIKSATVVYFRACLSFKEFYFDFEFDLETEFFSFS</sequence>
<protein>
    <submittedName>
        <fullName evidence="1">Uncharacterized protein</fullName>
    </submittedName>
</protein>
<proteinExistence type="predicted"/>
<name>A0ABN0J5J8_9LEPT</name>
<comment type="caution">
    <text evidence="1">The sequence shown here is derived from an EMBL/GenBank/DDBJ whole genome shotgun (WGS) entry which is preliminary data.</text>
</comment>
<organism evidence="1 2">
    <name type="scientific">Leptospira noguchii str. 2007001578</name>
    <dbReference type="NCBI Taxonomy" id="1049974"/>
    <lineage>
        <taxon>Bacteria</taxon>
        <taxon>Pseudomonadati</taxon>
        <taxon>Spirochaetota</taxon>
        <taxon>Spirochaetia</taxon>
        <taxon>Leptospirales</taxon>
        <taxon>Leptospiraceae</taxon>
        <taxon>Leptospira</taxon>
    </lineage>
</organism>
<evidence type="ECO:0000313" key="2">
    <source>
        <dbReference type="Proteomes" id="UP000012099"/>
    </source>
</evidence>